<dbReference type="SUPFAM" id="SSF55945">
    <property type="entry name" value="TATA-box binding protein-like"/>
    <property type="match status" value="2"/>
</dbReference>
<evidence type="ECO:0000313" key="4">
    <source>
        <dbReference type="EMBL" id="QHT25620.1"/>
    </source>
</evidence>
<dbReference type="Gene3D" id="3.30.310.10">
    <property type="entry name" value="TATA-Binding Protein"/>
    <property type="match status" value="1"/>
</dbReference>
<accession>A0A6C0EAL9</accession>
<dbReference type="GO" id="GO:0006352">
    <property type="term" value="P:DNA-templated transcription initiation"/>
    <property type="evidence" value="ECO:0007669"/>
    <property type="project" value="InterPro"/>
</dbReference>
<keyword evidence="2" id="KW-0238">DNA-binding</keyword>
<proteinExistence type="inferred from homology"/>
<dbReference type="InterPro" id="IPR012295">
    <property type="entry name" value="TBP_dom_sf"/>
</dbReference>
<dbReference type="Pfam" id="PF00352">
    <property type="entry name" value="TBP"/>
    <property type="match status" value="1"/>
</dbReference>
<comment type="similarity">
    <text evidence="1">Belongs to the TBP family.</text>
</comment>
<dbReference type="InterPro" id="IPR000814">
    <property type="entry name" value="TBP"/>
</dbReference>
<evidence type="ECO:0000256" key="1">
    <source>
        <dbReference type="ARBA" id="ARBA00005560"/>
    </source>
</evidence>
<dbReference type="AlphaFoldDB" id="A0A6C0EAL9"/>
<dbReference type="EMBL" id="MN739773">
    <property type="protein sequence ID" value="QHT25620.1"/>
    <property type="molecule type" value="Genomic_DNA"/>
</dbReference>
<reference evidence="4" key="1">
    <citation type="journal article" date="2020" name="Nature">
        <title>Giant virus diversity and host interactions through global metagenomics.</title>
        <authorList>
            <person name="Schulz F."/>
            <person name="Roux S."/>
            <person name="Paez-Espino D."/>
            <person name="Jungbluth S."/>
            <person name="Walsh D.A."/>
            <person name="Denef V.J."/>
            <person name="McMahon K.D."/>
            <person name="Konstantinidis K.T."/>
            <person name="Eloe-Fadrosh E.A."/>
            <person name="Kyrpides N.C."/>
            <person name="Woyke T."/>
        </authorList>
    </citation>
    <scope>NUCLEOTIDE SEQUENCE</scope>
    <source>
        <strain evidence="4">GVMAG-M-3300023179-27</strain>
    </source>
</reference>
<evidence type="ECO:0000256" key="3">
    <source>
        <dbReference type="ARBA" id="ARBA00023163"/>
    </source>
</evidence>
<sequence length="283" mass="32746">MNCRDQLREKVTKELELNKLPDDVSISTMTFVCDIDIIFNCENIAKYMPLNILGVVNISYGRHGDNMTNRSIITKKKTKKEKKKKKIFYNQVSLAVMVPSKDKKPVNMKLFTNGSIQMTGCKTIDNAIDTLITMFEELKKVKAVINYDKKEIEEKPFVSDVTKLKLSNIKNLSIAMINSNFVVPFKINRDNLYRQLFVDKYNCTYDPEVHACVNIKHEQPDKKVSIFVFERGSVIVTGAKTCTHVANAYNFINEYLLRNIELIKKRDTTDQTIVKYLEKIKTY</sequence>
<name>A0A6C0EAL9_9ZZZZ</name>
<protein>
    <recommendedName>
        <fullName evidence="5">TATA-box binding protein</fullName>
    </recommendedName>
</protein>
<organism evidence="4">
    <name type="scientific">viral metagenome</name>
    <dbReference type="NCBI Taxonomy" id="1070528"/>
    <lineage>
        <taxon>unclassified sequences</taxon>
        <taxon>metagenomes</taxon>
        <taxon>organismal metagenomes</taxon>
    </lineage>
</organism>
<dbReference type="GO" id="GO:0003677">
    <property type="term" value="F:DNA binding"/>
    <property type="evidence" value="ECO:0007669"/>
    <property type="project" value="UniProtKB-KW"/>
</dbReference>
<evidence type="ECO:0000256" key="2">
    <source>
        <dbReference type="ARBA" id="ARBA00023125"/>
    </source>
</evidence>
<evidence type="ECO:0008006" key="5">
    <source>
        <dbReference type="Google" id="ProtNLM"/>
    </source>
</evidence>
<keyword evidence="3" id="KW-0804">Transcription</keyword>